<keyword evidence="3" id="KW-1185">Reference proteome</keyword>
<feature type="transmembrane region" description="Helical" evidence="1">
    <location>
        <begin position="48"/>
        <end position="73"/>
    </location>
</feature>
<sequence>MEKSSSMKTLTRILHGFIIVATLVGAVVFLFLTPWVGQELAEENPEFAWAYFPCLIWAWFFALPLFIAVWPCWELAGSLSTSEGPFTRKNVRFLHLVACLAFADALIYLTGLLILGFMGASQPGLTYIISPIVIFLCLAFGVVMIALSRILNESVALREENDMTI</sequence>
<dbReference type="Pfam" id="PF11188">
    <property type="entry name" value="DUF2975"/>
    <property type="match status" value="1"/>
</dbReference>
<reference evidence="2 3" key="1">
    <citation type="submission" date="2012-01" db="EMBL/GenBank/DDBJ databases">
        <title>The Genome Sequence of Scardovia inopinata F0304.</title>
        <authorList>
            <consortium name="The Broad Institute Genome Sequencing Platform"/>
            <person name="Ward D."/>
            <person name="Earl A."/>
            <person name="Feldgarden M."/>
            <person name="Gevers D."/>
            <person name="Young S."/>
            <person name="Zeng Q."/>
            <person name="Koehrsen M."/>
            <person name="Alvarado L."/>
            <person name="Berlin A.M."/>
            <person name="Borenstein D."/>
            <person name="Chapman S.B."/>
            <person name="Chen Z."/>
            <person name="Engels R."/>
            <person name="Freedman E."/>
            <person name="Gellesch M."/>
            <person name="Goldberg J."/>
            <person name="Griggs A."/>
            <person name="Gujja S."/>
            <person name="Heilman E.R."/>
            <person name="Heiman D.I."/>
            <person name="Hepburn T.A."/>
            <person name="Howarth C."/>
            <person name="Jen D."/>
            <person name="Larson L."/>
            <person name="Mehta T."/>
            <person name="Park D."/>
            <person name="Pearson M."/>
            <person name="Richards J."/>
            <person name="Roberts A."/>
            <person name="Saif S."/>
            <person name="Shea T.D."/>
            <person name="Shenoy N."/>
            <person name="Sisk P."/>
            <person name="Stolte C."/>
            <person name="Sykes S.N."/>
            <person name="Walk T."/>
            <person name="White J."/>
            <person name="Yandava C."/>
            <person name="Izard J."/>
            <person name="Baranova O.V."/>
            <person name="Blanton J.M."/>
            <person name="Tanner A.C."/>
            <person name="Dewhirst F."/>
            <person name="Haas B."/>
            <person name="Nusbaum C."/>
            <person name="Birren B."/>
        </authorList>
    </citation>
    <scope>NUCLEOTIDE SEQUENCE [LARGE SCALE GENOMIC DNA]</scope>
    <source>
        <strain evidence="2 3">F0304</strain>
    </source>
</reference>
<organism evidence="2 3">
    <name type="scientific">Scardovia inopinata F0304</name>
    <dbReference type="NCBI Taxonomy" id="641146"/>
    <lineage>
        <taxon>Bacteria</taxon>
        <taxon>Bacillati</taxon>
        <taxon>Actinomycetota</taxon>
        <taxon>Actinomycetes</taxon>
        <taxon>Bifidobacteriales</taxon>
        <taxon>Bifidobacteriaceae</taxon>
        <taxon>Scardovia</taxon>
    </lineage>
</organism>
<dbReference type="EMBL" id="ADCX01000013">
    <property type="protein sequence ID" value="EFG26314.2"/>
    <property type="molecule type" value="Genomic_DNA"/>
</dbReference>
<name>W5IHI1_SCAIO</name>
<dbReference type="HOGENOM" id="CLU_137354_1_0_11"/>
<dbReference type="InterPro" id="IPR021354">
    <property type="entry name" value="DUF2975"/>
</dbReference>
<evidence type="ECO:0000313" key="3">
    <source>
        <dbReference type="Proteomes" id="UP000005777"/>
    </source>
</evidence>
<accession>W5IHI1</accession>
<dbReference type="Proteomes" id="UP000005777">
    <property type="component" value="Unassembled WGS sequence"/>
</dbReference>
<keyword evidence="1" id="KW-0472">Membrane</keyword>
<evidence type="ECO:0000313" key="2">
    <source>
        <dbReference type="EMBL" id="EFG26314.2"/>
    </source>
</evidence>
<protein>
    <recommendedName>
        <fullName evidence="4">DUF2975 domain-containing protein</fullName>
    </recommendedName>
</protein>
<dbReference type="AlphaFoldDB" id="W5IHI1"/>
<keyword evidence="1" id="KW-0812">Transmembrane</keyword>
<proteinExistence type="predicted"/>
<gene>
    <name evidence="2" type="ORF">HMPREF9020_01399</name>
</gene>
<feature type="transmembrane region" description="Helical" evidence="1">
    <location>
        <begin position="124"/>
        <end position="147"/>
    </location>
</feature>
<keyword evidence="1" id="KW-1133">Transmembrane helix</keyword>
<dbReference type="eggNOG" id="ENOG5030QYV">
    <property type="taxonomic scope" value="Bacteria"/>
</dbReference>
<comment type="caution">
    <text evidence="2">The sequence shown here is derived from an EMBL/GenBank/DDBJ whole genome shotgun (WGS) entry which is preliminary data.</text>
</comment>
<evidence type="ECO:0008006" key="4">
    <source>
        <dbReference type="Google" id="ProtNLM"/>
    </source>
</evidence>
<evidence type="ECO:0000256" key="1">
    <source>
        <dbReference type="SAM" id="Phobius"/>
    </source>
</evidence>
<feature type="transmembrane region" description="Helical" evidence="1">
    <location>
        <begin position="12"/>
        <end position="36"/>
    </location>
</feature>
<dbReference type="RefSeq" id="WP_040591343.1">
    <property type="nucleotide sequence ID" value="NZ_GG770226.1"/>
</dbReference>
<feature type="transmembrane region" description="Helical" evidence="1">
    <location>
        <begin position="93"/>
        <end position="118"/>
    </location>
</feature>